<name>T1C4E5_9ZZZZ</name>
<gene>
    <name evidence="1" type="ORF">B1B_01392</name>
</gene>
<reference evidence="1" key="1">
    <citation type="submission" date="2013-08" db="EMBL/GenBank/DDBJ databases">
        <authorList>
            <person name="Mendez C."/>
            <person name="Richter M."/>
            <person name="Ferrer M."/>
            <person name="Sanchez J."/>
        </authorList>
    </citation>
    <scope>NUCLEOTIDE SEQUENCE</scope>
</reference>
<comment type="caution">
    <text evidence="1">The sequence shown here is derived from an EMBL/GenBank/DDBJ whole genome shotgun (WGS) entry which is preliminary data.</text>
</comment>
<protein>
    <submittedName>
        <fullName evidence="1">Conjugal transfer protein (TraB)</fullName>
    </submittedName>
</protein>
<feature type="non-terminal residue" evidence="1">
    <location>
        <position position="272"/>
    </location>
</feature>
<accession>T1C4E5</accession>
<proteinExistence type="predicted"/>
<organism evidence="1">
    <name type="scientific">mine drainage metagenome</name>
    <dbReference type="NCBI Taxonomy" id="410659"/>
    <lineage>
        <taxon>unclassified sequences</taxon>
        <taxon>metagenomes</taxon>
        <taxon>ecological metagenomes</taxon>
    </lineage>
</organism>
<dbReference type="AlphaFoldDB" id="T1C4E5"/>
<feature type="non-terminal residue" evidence="1">
    <location>
        <position position="1"/>
    </location>
</feature>
<sequence length="272" mass="29064">AIGWFAASAGYSILFVLPVLSALVSHPPRRSPTGAFSVTRARGRPARGRPLIVVALHTRQTLRATRVFARAGALGTLIQSENLSRALQRLSRIHPGLITSRTLILTPEFSAGDLCHFPHAALPLGSFLARHPHTRILIGAVIPVRLTAGAASGCTDGAALFRGARLLSLVSASQPAPISEWNPLHSGPDYPAHWFRSALIRLPHGGSLAVLVCYEGTVPWFPLLAASDAPRALLSMDSDLWPHGRQAAAFEARIVRAWGRFYGIPVAIADAS</sequence>
<evidence type="ECO:0000313" key="1">
    <source>
        <dbReference type="EMBL" id="EQD76867.1"/>
    </source>
</evidence>
<reference evidence="1" key="2">
    <citation type="journal article" date="2014" name="ISME J.">
        <title>Microbial stratification in low pH oxic and suboxic macroscopic growths along an acid mine drainage.</title>
        <authorList>
            <person name="Mendez-Garcia C."/>
            <person name="Mesa V."/>
            <person name="Sprenger R.R."/>
            <person name="Richter M."/>
            <person name="Diez M.S."/>
            <person name="Solano J."/>
            <person name="Bargiela R."/>
            <person name="Golyshina O.V."/>
            <person name="Manteca A."/>
            <person name="Ramos J.L."/>
            <person name="Gallego J.R."/>
            <person name="Llorente I."/>
            <person name="Martins Dos Santos V.A."/>
            <person name="Jensen O.N."/>
            <person name="Pelaez A.I."/>
            <person name="Sanchez J."/>
            <person name="Ferrer M."/>
        </authorList>
    </citation>
    <scope>NUCLEOTIDE SEQUENCE</scope>
</reference>
<dbReference type="EMBL" id="AUZY01000959">
    <property type="protein sequence ID" value="EQD76867.1"/>
    <property type="molecule type" value="Genomic_DNA"/>
</dbReference>